<dbReference type="EMBL" id="AUWU02000008">
    <property type="protein sequence ID" value="KAH0570184.1"/>
    <property type="molecule type" value="Genomic_DNA"/>
</dbReference>
<keyword evidence="2" id="KW-1133">Transmembrane helix</keyword>
<protein>
    <submittedName>
        <fullName evidence="3">Cysteine-rich membrane protein 1</fullName>
    </submittedName>
</protein>
<accession>V6LSR4</accession>
<evidence type="ECO:0000313" key="6">
    <source>
        <dbReference type="Proteomes" id="UP000018208"/>
    </source>
</evidence>
<name>V6LSR4_9EUKA</name>
<keyword evidence="2" id="KW-0472">Membrane</keyword>
<reference evidence="3 4" key="1">
    <citation type="journal article" date="2014" name="PLoS Genet.">
        <title>The Genome of Spironucleus salmonicida Highlights a Fish Pathogen Adapted to Fluctuating Environments.</title>
        <authorList>
            <person name="Xu F."/>
            <person name="Jerlstrom-Hultqvist J."/>
            <person name="Einarsson E."/>
            <person name="Astvaldsson A."/>
            <person name="Svard S.G."/>
            <person name="Andersson J.O."/>
        </authorList>
    </citation>
    <scope>NUCLEOTIDE SEQUENCE</scope>
    <source>
        <strain evidence="4">ATCC 50377</strain>
    </source>
</reference>
<dbReference type="VEuPathDB" id="GiardiaDB:SS50377_28167"/>
<organism evidence="3">
    <name type="scientific">Spironucleus salmonicida</name>
    <dbReference type="NCBI Taxonomy" id="348837"/>
    <lineage>
        <taxon>Eukaryota</taxon>
        <taxon>Metamonada</taxon>
        <taxon>Diplomonadida</taxon>
        <taxon>Hexamitidae</taxon>
        <taxon>Hexamitinae</taxon>
        <taxon>Spironucleus</taxon>
    </lineage>
</organism>
<dbReference type="Proteomes" id="UP000018208">
    <property type="component" value="Unassembled WGS sequence"/>
</dbReference>
<feature type="region of interest" description="Disordered" evidence="1">
    <location>
        <begin position="178"/>
        <end position="208"/>
    </location>
</feature>
<evidence type="ECO:0000313" key="3">
    <source>
        <dbReference type="EMBL" id="EST47672.1"/>
    </source>
</evidence>
<keyword evidence="2" id="KW-0812">Transmembrane</keyword>
<evidence type="ECO:0000313" key="4">
    <source>
        <dbReference type="EMBL" id="KAH0570184.1"/>
    </source>
</evidence>
<keyword evidence="6" id="KW-1185">Reference proteome</keyword>
<dbReference type="AlphaFoldDB" id="V6LSR4"/>
<reference evidence="4" key="2">
    <citation type="submission" date="2020-12" db="EMBL/GenBank/DDBJ databases">
        <title>New Spironucleus salmonicida genome in near-complete chromosomes.</title>
        <authorList>
            <person name="Xu F."/>
            <person name="Kurt Z."/>
            <person name="Jimenez-Gonzalez A."/>
            <person name="Astvaldsson A."/>
            <person name="Andersson J.O."/>
            <person name="Svard S.G."/>
        </authorList>
    </citation>
    <scope>NUCLEOTIDE SEQUENCE</scope>
    <source>
        <strain evidence="4">ATCC 50377</strain>
    </source>
</reference>
<sequence length="242" mass="25067">MHIAGFGKNAFRSVSFQYCVSGYFETRMEAADGIDCTTNKECRDGGSGYCDTTTKKCMPCAAGCKVCTSATFCAECDSKKTLGTTTITGTCTRTCSAVVNSKFCNDSVLTVCTAASTSACTCGEKTNCANCAVDSTSFSCNQCLPHMTTDSTGDCTLCEKGYEMVGILCVTAEAVPVPDPNPNPEPEPEPPIPVPPAPVPDPSDPSNKLSTGATVGIVIGALVAVGAIGGGLAFYFIRRSKK</sequence>
<feature type="transmembrane region" description="Helical" evidence="2">
    <location>
        <begin position="215"/>
        <end position="237"/>
    </location>
</feature>
<dbReference type="VEuPathDB" id="GiardiaDB:SS50377_28159"/>
<proteinExistence type="predicted"/>
<dbReference type="EMBL" id="KI546037">
    <property type="protein sequence ID" value="EST47672.1"/>
    <property type="molecule type" value="Genomic_DNA"/>
</dbReference>
<evidence type="ECO:0000256" key="2">
    <source>
        <dbReference type="SAM" id="Phobius"/>
    </source>
</evidence>
<dbReference type="CDD" id="cd12087">
    <property type="entry name" value="TM_EGFR-like"/>
    <property type="match status" value="1"/>
</dbReference>
<dbReference type="OrthoDB" id="300641at2759"/>
<dbReference type="EMBL" id="AUWU02000008">
    <property type="protein sequence ID" value="KAH0570192.1"/>
    <property type="molecule type" value="Genomic_DNA"/>
</dbReference>
<evidence type="ECO:0000256" key="1">
    <source>
        <dbReference type="SAM" id="MobiDB-lite"/>
    </source>
</evidence>
<gene>
    <name evidence="3" type="ORF">SS50377_12258</name>
    <name evidence="4" type="ORF">SS50377_28159</name>
    <name evidence="5" type="ORF">SS50377_28167</name>
</gene>
<evidence type="ECO:0000313" key="5">
    <source>
        <dbReference type="EMBL" id="KAH0570192.1"/>
    </source>
</evidence>
<feature type="compositionally biased region" description="Pro residues" evidence="1">
    <location>
        <begin position="178"/>
        <end position="203"/>
    </location>
</feature>